<evidence type="ECO:0000256" key="1">
    <source>
        <dbReference type="SAM" id="MobiDB-lite"/>
    </source>
</evidence>
<comment type="caution">
    <text evidence="3">The sequence shown here is derived from an EMBL/GenBank/DDBJ whole genome shotgun (WGS) entry which is preliminary data.</text>
</comment>
<gene>
    <name evidence="3" type="ORF">BJY18_004237</name>
</gene>
<dbReference type="Gene3D" id="1.10.10.10">
    <property type="entry name" value="Winged helix-like DNA-binding domain superfamily/Winged helix DNA-binding domain"/>
    <property type="match status" value="1"/>
</dbReference>
<proteinExistence type="predicted"/>
<evidence type="ECO:0000313" key="3">
    <source>
        <dbReference type="EMBL" id="MBB4686752.1"/>
    </source>
</evidence>
<dbReference type="SMART" id="SM01012">
    <property type="entry name" value="ANTAR"/>
    <property type="match status" value="1"/>
</dbReference>
<accession>A0A840IZY1</accession>
<dbReference type="InterPro" id="IPR013655">
    <property type="entry name" value="PAS_fold_3"/>
</dbReference>
<dbReference type="SUPFAM" id="SSF52172">
    <property type="entry name" value="CheY-like"/>
    <property type="match status" value="1"/>
</dbReference>
<protein>
    <recommendedName>
        <fullName evidence="2">ANTAR domain-containing protein</fullName>
    </recommendedName>
</protein>
<dbReference type="Pfam" id="PF03861">
    <property type="entry name" value="ANTAR"/>
    <property type="match status" value="1"/>
</dbReference>
<dbReference type="InterPro" id="IPR035965">
    <property type="entry name" value="PAS-like_dom_sf"/>
</dbReference>
<dbReference type="EMBL" id="JACHMG010000001">
    <property type="protein sequence ID" value="MBB4686752.1"/>
    <property type="molecule type" value="Genomic_DNA"/>
</dbReference>
<dbReference type="InterPro" id="IPR005561">
    <property type="entry name" value="ANTAR"/>
</dbReference>
<dbReference type="PROSITE" id="PS50921">
    <property type="entry name" value="ANTAR"/>
    <property type="match status" value="1"/>
</dbReference>
<evidence type="ECO:0000259" key="2">
    <source>
        <dbReference type="PROSITE" id="PS50921"/>
    </source>
</evidence>
<feature type="domain" description="ANTAR" evidence="2">
    <location>
        <begin position="135"/>
        <end position="196"/>
    </location>
</feature>
<evidence type="ECO:0000313" key="4">
    <source>
        <dbReference type="Proteomes" id="UP000581769"/>
    </source>
</evidence>
<dbReference type="GO" id="GO:0003723">
    <property type="term" value="F:RNA binding"/>
    <property type="evidence" value="ECO:0007669"/>
    <property type="project" value="InterPro"/>
</dbReference>
<organism evidence="3 4">
    <name type="scientific">Amycolatopsis jiangsuensis</name>
    <dbReference type="NCBI Taxonomy" id="1181879"/>
    <lineage>
        <taxon>Bacteria</taxon>
        <taxon>Bacillati</taxon>
        <taxon>Actinomycetota</taxon>
        <taxon>Actinomycetes</taxon>
        <taxon>Pseudonocardiales</taxon>
        <taxon>Pseudonocardiaceae</taxon>
        <taxon>Amycolatopsis</taxon>
    </lineage>
</organism>
<dbReference type="RefSeq" id="WP_221457880.1">
    <property type="nucleotide sequence ID" value="NZ_JACHMG010000001.1"/>
</dbReference>
<dbReference type="Gene3D" id="3.30.450.20">
    <property type="entry name" value="PAS domain"/>
    <property type="match status" value="1"/>
</dbReference>
<keyword evidence="4" id="KW-1185">Reference proteome</keyword>
<dbReference type="SUPFAM" id="SSF55785">
    <property type="entry name" value="PYP-like sensor domain (PAS domain)"/>
    <property type="match status" value="1"/>
</dbReference>
<name>A0A840IZY1_9PSEU</name>
<feature type="region of interest" description="Disordered" evidence="1">
    <location>
        <begin position="1"/>
        <end position="20"/>
    </location>
</feature>
<dbReference type="Proteomes" id="UP000581769">
    <property type="component" value="Unassembled WGS sequence"/>
</dbReference>
<dbReference type="InterPro" id="IPR036388">
    <property type="entry name" value="WH-like_DNA-bd_sf"/>
</dbReference>
<sequence length="232" mass="25497">MTDAASPSGPHARTAGHHDGRRPRSIGDFRFCFADQWWAWSDEVARLHGYEPGAVEPTTELLLTHKHPEDRDMVAWTLDEAVCGSNALCRRHRIIGTGGAEHHVLVVADRLFDGAGTVIGTTGYYIDLDGDLIDEDRQHVLDEAVPDVVDARAAIEQAKGVLMSVYGISADQAFAILRWRSQETNTKIRQLAENLVTALPTVGGSGKHQRSRFDHLLLTIHESPAPAPRTGR</sequence>
<dbReference type="Pfam" id="PF08447">
    <property type="entry name" value="PAS_3"/>
    <property type="match status" value="1"/>
</dbReference>
<dbReference type="InterPro" id="IPR011006">
    <property type="entry name" value="CheY-like_superfamily"/>
</dbReference>
<reference evidence="3 4" key="1">
    <citation type="submission" date="2020-08" db="EMBL/GenBank/DDBJ databases">
        <title>Sequencing the genomes of 1000 actinobacteria strains.</title>
        <authorList>
            <person name="Klenk H.-P."/>
        </authorList>
    </citation>
    <scope>NUCLEOTIDE SEQUENCE [LARGE SCALE GENOMIC DNA]</scope>
    <source>
        <strain evidence="3 4">DSM 45859</strain>
    </source>
</reference>
<dbReference type="AlphaFoldDB" id="A0A840IZY1"/>